<name>A0A2K3KC15_TRIPR</name>
<sequence>MIVQGKNGSAKDKGNIPPQPIIKKESKCFFYKKNGRMKKDCLTFKSWLDKK</sequence>
<feature type="non-terminal residue" evidence="1">
    <location>
        <position position="51"/>
    </location>
</feature>
<organism evidence="1 2">
    <name type="scientific">Trifolium pratense</name>
    <name type="common">Red clover</name>
    <dbReference type="NCBI Taxonomy" id="57577"/>
    <lineage>
        <taxon>Eukaryota</taxon>
        <taxon>Viridiplantae</taxon>
        <taxon>Streptophyta</taxon>
        <taxon>Embryophyta</taxon>
        <taxon>Tracheophyta</taxon>
        <taxon>Spermatophyta</taxon>
        <taxon>Magnoliopsida</taxon>
        <taxon>eudicotyledons</taxon>
        <taxon>Gunneridae</taxon>
        <taxon>Pentapetalae</taxon>
        <taxon>rosids</taxon>
        <taxon>fabids</taxon>
        <taxon>Fabales</taxon>
        <taxon>Fabaceae</taxon>
        <taxon>Papilionoideae</taxon>
        <taxon>50 kb inversion clade</taxon>
        <taxon>NPAAA clade</taxon>
        <taxon>Hologalegina</taxon>
        <taxon>IRL clade</taxon>
        <taxon>Trifolieae</taxon>
        <taxon>Trifolium</taxon>
    </lineage>
</organism>
<protein>
    <submittedName>
        <fullName evidence="1">Uncharacterized protein</fullName>
    </submittedName>
</protein>
<reference evidence="1 2" key="2">
    <citation type="journal article" date="2017" name="Front. Plant Sci.">
        <title>Gene Classification and Mining of Molecular Markers Useful in Red Clover (Trifolium pratense) Breeding.</title>
        <authorList>
            <person name="Istvanek J."/>
            <person name="Dluhosova J."/>
            <person name="Dluhos P."/>
            <person name="Patkova L."/>
            <person name="Nedelnik J."/>
            <person name="Repkova J."/>
        </authorList>
    </citation>
    <scope>NUCLEOTIDE SEQUENCE [LARGE SCALE GENOMIC DNA]</scope>
    <source>
        <strain evidence="2">cv. Tatra</strain>
        <tissue evidence="1">Young leaves</tissue>
    </source>
</reference>
<evidence type="ECO:0000313" key="1">
    <source>
        <dbReference type="EMBL" id="PNX63818.1"/>
    </source>
</evidence>
<gene>
    <name evidence="1" type="ORF">L195_g053703</name>
</gene>
<dbReference type="EMBL" id="ASHM01091483">
    <property type="protein sequence ID" value="PNX63818.1"/>
    <property type="molecule type" value="Genomic_DNA"/>
</dbReference>
<dbReference type="Proteomes" id="UP000236291">
    <property type="component" value="Unassembled WGS sequence"/>
</dbReference>
<reference evidence="1 2" key="1">
    <citation type="journal article" date="2014" name="Am. J. Bot.">
        <title>Genome assembly and annotation for red clover (Trifolium pratense; Fabaceae).</title>
        <authorList>
            <person name="Istvanek J."/>
            <person name="Jaros M."/>
            <person name="Krenek A."/>
            <person name="Repkova J."/>
        </authorList>
    </citation>
    <scope>NUCLEOTIDE SEQUENCE [LARGE SCALE GENOMIC DNA]</scope>
    <source>
        <strain evidence="2">cv. Tatra</strain>
        <tissue evidence="1">Young leaves</tissue>
    </source>
</reference>
<proteinExistence type="predicted"/>
<comment type="caution">
    <text evidence="1">The sequence shown here is derived from an EMBL/GenBank/DDBJ whole genome shotgun (WGS) entry which is preliminary data.</text>
</comment>
<evidence type="ECO:0000313" key="2">
    <source>
        <dbReference type="Proteomes" id="UP000236291"/>
    </source>
</evidence>
<dbReference type="AlphaFoldDB" id="A0A2K3KC15"/>
<accession>A0A2K3KC15</accession>